<feature type="compositionally biased region" description="Low complexity" evidence="8">
    <location>
        <begin position="479"/>
        <end position="508"/>
    </location>
</feature>
<dbReference type="Ensembl" id="ENSEBUT00000008555.1">
    <property type="protein sequence ID" value="ENSEBUP00000008063.1"/>
    <property type="gene ID" value="ENSEBUG00000005145.1"/>
</dbReference>
<evidence type="ECO:0000256" key="2">
    <source>
        <dbReference type="ARBA" id="ARBA00022490"/>
    </source>
</evidence>
<name>A0A8C4Q0D2_EPTBU</name>
<reference evidence="10" key="1">
    <citation type="submission" date="2025-08" db="UniProtKB">
        <authorList>
            <consortium name="Ensembl"/>
        </authorList>
    </citation>
    <scope>IDENTIFICATION</scope>
</reference>
<dbReference type="FunFam" id="2.30.30.190:FF:000002">
    <property type="entry name" value="CAP-Gly domain containing linker protein 1"/>
    <property type="match status" value="1"/>
</dbReference>
<feature type="region of interest" description="Disordered" evidence="8">
    <location>
        <begin position="363"/>
        <end position="392"/>
    </location>
</feature>
<evidence type="ECO:0000256" key="5">
    <source>
        <dbReference type="ARBA" id="ARBA00023054"/>
    </source>
</evidence>
<feature type="compositionally biased region" description="Polar residues" evidence="8">
    <location>
        <begin position="368"/>
        <end position="387"/>
    </location>
</feature>
<dbReference type="AlphaFoldDB" id="A0A8C4Q0D2"/>
<proteinExistence type="predicted"/>
<dbReference type="GO" id="GO:0031122">
    <property type="term" value="P:cytoplasmic microtubule organization"/>
    <property type="evidence" value="ECO:0007669"/>
    <property type="project" value="TreeGrafter"/>
</dbReference>
<evidence type="ECO:0000259" key="9">
    <source>
        <dbReference type="PROSITE" id="PS50245"/>
    </source>
</evidence>
<feature type="compositionally biased region" description="Polar residues" evidence="8">
    <location>
        <begin position="298"/>
        <end position="311"/>
    </location>
</feature>
<dbReference type="PROSITE" id="PS00845">
    <property type="entry name" value="CAP_GLY_1"/>
    <property type="match status" value="2"/>
</dbReference>
<dbReference type="InterPro" id="IPR036859">
    <property type="entry name" value="CAP-Gly_dom_sf"/>
</dbReference>
<feature type="coiled-coil region" evidence="7">
    <location>
        <begin position="529"/>
        <end position="665"/>
    </location>
</feature>
<feature type="domain" description="CAP-Gly" evidence="9">
    <location>
        <begin position="248"/>
        <end position="290"/>
    </location>
</feature>
<feature type="coiled-coil region" evidence="7">
    <location>
        <begin position="696"/>
        <end position="755"/>
    </location>
</feature>
<dbReference type="GO" id="GO:0005634">
    <property type="term" value="C:nucleus"/>
    <property type="evidence" value="ECO:0007669"/>
    <property type="project" value="TreeGrafter"/>
</dbReference>
<accession>A0A8C4Q0D2</accession>
<feature type="region of interest" description="Disordered" evidence="8">
    <location>
        <begin position="468"/>
        <end position="517"/>
    </location>
</feature>
<evidence type="ECO:0000313" key="10">
    <source>
        <dbReference type="Ensembl" id="ENSEBUP00000008063.1"/>
    </source>
</evidence>
<keyword evidence="11" id="KW-1185">Reference proteome</keyword>
<dbReference type="GO" id="GO:0005938">
    <property type="term" value="C:cell cortex"/>
    <property type="evidence" value="ECO:0007669"/>
    <property type="project" value="TreeGrafter"/>
</dbReference>
<feature type="region of interest" description="Disordered" evidence="8">
    <location>
        <begin position="161"/>
        <end position="222"/>
    </location>
</feature>
<sequence length="1230" mass="134346">MKKTFSPLVGKFLLISRVYPMFSETLLRKDLILQPFVIVGFTSHHLHNFMAGCVTGRIDCLGPRKPFVSLKCEYKSNVLVSWCLCARGEDVELSVTTPHFHKCQGSPTISTYRLPQQQGSSVDSSSVLSSTTWSHLPFICIIMMNMLRPSGLKAPSKITRPGFSFGRSAPTPTGSQASPNPAPPVKIPSAATSSACLTAAPADSSKMRGSRADGTTPKEESDDFVDDFIIGERVWVNGNKPGFIQFLGETQFAPGQWAGVVLDEPTGKNDGTVAGVRYFMCEPCRGIFTRPSKLSRCFPSSGTESQPSSVAPSPGSVLVSPPASSIGTSSGGVPRSSSTAALATAQSSISGCDDCTRVPPVTSPPIGASSSLAHGGSQSVGNLSESGSLKRNERELKLGDRVLVGGTKAGAVRFLGGTDFAKGEWCGVELDEPLGKNDGAVAGTRYFQCQPRYGLFAPVHKVSRIGFPSTLARRKPKRASASGPPSRLSPSSSTASSLSSVASSVGGRPSRSGLLTETSSLYPRKIAGHTALQEALREKQQHIEQLLAERDLERAEVAKATGTVADLERELTTLRDTRAKNMAEMDSRVGQLQSALVVAEKERAGMTTQLDEERRKVEDLQFRIEEESISKGDLEAATVSGRSRQQELETELALRRAEVAQLRQNMALGEGSPQVQDLAEMSLHGPTMQAELDGLREQLGAMNRGHQQEVASLKEQLLAAQRDYQAEVLQLRATNDRLSEEAHMLQTRFERTSRESLGTVEQWKGRLEAMVSEHRRTMDELHSSMSSKNATHQKEVAELRSALDAAQKEIVYLRRQLEEAKEERERESAAWRARLDAITDQHLVELEETLGKLNEAEERLHATEAAGNADRPWEPMLRGTDEGCARRNTRGLNLTGSTVNNNTEDINGTLENVQKVESIQELLRRLQDKDAECQGLATKVDKLTSQLADMKQVVVNREGGCLHSSGRVVGKASTSIAPRPHSAEFSRHVEDIKDMSPRQAAGLRTMQNECGRRLEELSDTRQETSRLQRYEEDQTRDSKQALDVATRLERENVATNSENTFGTIKTGSQVGTSHSAIRQDHLQAHPLGSSDIIPEFHHCESAEQKRRPQNQNGRVDASFLSGQWGQSSQNSGETNILRPVRCLHPARDGSMPRAPATFPVSFAPPEQPKMPHSSATASPAVLRGLRGVRPLDNRMRRRPDILSFTARPACPQAMSPQITHLPFSPAFYRP</sequence>
<dbReference type="GO" id="GO:0051010">
    <property type="term" value="F:microtubule plus-end binding"/>
    <property type="evidence" value="ECO:0007669"/>
    <property type="project" value="TreeGrafter"/>
</dbReference>
<keyword evidence="5 7" id="KW-0175">Coiled coil</keyword>
<keyword evidence="6" id="KW-0206">Cytoskeleton</keyword>
<keyword evidence="4" id="KW-0677">Repeat</keyword>
<feature type="coiled-coil region" evidence="7">
    <location>
        <begin position="789"/>
        <end position="866"/>
    </location>
</feature>
<feature type="region of interest" description="Disordered" evidence="8">
    <location>
        <begin position="297"/>
        <end position="339"/>
    </location>
</feature>
<dbReference type="GeneTree" id="ENSGT00940000155122"/>
<evidence type="ECO:0000256" key="1">
    <source>
        <dbReference type="ARBA" id="ARBA00004245"/>
    </source>
</evidence>
<reference evidence="10" key="2">
    <citation type="submission" date="2025-09" db="UniProtKB">
        <authorList>
            <consortium name="Ensembl"/>
        </authorList>
    </citation>
    <scope>IDENTIFICATION</scope>
</reference>
<dbReference type="Gene3D" id="2.30.30.190">
    <property type="entry name" value="CAP Gly-rich-like domain"/>
    <property type="match status" value="2"/>
</dbReference>
<dbReference type="PROSITE" id="PS50245">
    <property type="entry name" value="CAP_GLY_2"/>
    <property type="match status" value="2"/>
</dbReference>
<dbReference type="SMART" id="SM01052">
    <property type="entry name" value="CAP_GLY"/>
    <property type="match status" value="2"/>
</dbReference>
<dbReference type="InterPro" id="IPR000938">
    <property type="entry name" value="CAP-Gly_domain"/>
</dbReference>
<evidence type="ECO:0000256" key="6">
    <source>
        <dbReference type="ARBA" id="ARBA00023212"/>
    </source>
</evidence>
<feature type="domain" description="CAP-Gly" evidence="9">
    <location>
        <begin position="416"/>
        <end position="458"/>
    </location>
</feature>
<evidence type="ECO:0000256" key="7">
    <source>
        <dbReference type="SAM" id="Coils"/>
    </source>
</evidence>
<keyword evidence="2" id="KW-0963">Cytoplasm</keyword>
<keyword evidence="3" id="KW-0493">Microtubule</keyword>
<organism evidence="10 11">
    <name type="scientific">Eptatretus burgeri</name>
    <name type="common">Inshore hagfish</name>
    <dbReference type="NCBI Taxonomy" id="7764"/>
    <lineage>
        <taxon>Eukaryota</taxon>
        <taxon>Metazoa</taxon>
        <taxon>Chordata</taxon>
        <taxon>Craniata</taxon>
        <taxon>Vertebrata</taxon>
        <taxon>Cyclostomata</taxon>
        <taxon>Myxini</taxon>
        <taxon>Myxiniformes</taxon>
        <taxon>Myxinidae</taxon>
        <taxon>Eptatretinae</taxon>
        <taxon>Eptatretus</taxon>
    </lineage>
</organism>
<evidence type="ECO:0000256" key="3">
    <source>
        <dbReference type="ARBA" id="ARBA00022701"/>
    </source>
</evidence>
<evidence type="ECO:0000256" key="4">
    <source>
        <dbReference type="ARBA" id="ARBA00022737"/>
    </source>
</evidence>
<comment type="subcellular location">
    <subcellularLocation>
        <location evidence="1">Cytoplasm</location>
        <location evidence="1">Cytoskeleton</location>
    </subcellularLocation>
</comment>
<dbReference type="Proteomes" id="UP000694388">
    <property type="component" value="Unplaced"/>
</dbReference>
<dbReference type="SUPFAM" id="SSF74924">
    <property type="entry name" value="Cap-Gly domain"/>
    <property type="match status" value="2"/>
</dbReference>
<dbReference type="PANTHER" id="PTHR18916:SF82">
    <property type="entry name" value="CAP-GLY DOMAIN-CONTAINING PROTEIN"/>
    <property type="match status" value="1"/>
</dbReference>
<dbReference type="FunFam" id="2.30.30.190:FF:000001">
    <property type="entry name" value="Putative CAP-Gly domain-containing linker protein 1"/>
    <property type="match status" value="1"/>
</dbReference>
<dbReference type="Pfam" id="PF01302">
    <property type="entry name" value="CAP_GLY"/>
    <property type="match status" value="2"/>
</dbReference>
<dbReference type="GO" id="GO:0035371">
    <property type="term" value="C:microtubule plus-end"/>
    <property type="evidence" value="ECO:0007669"/>
    <property type="project" value="TreeGrafter"/>
</dbReference>
<feature type="region of interest" description="Disordered" evidence="8">
    <location>
        <begin position="1016"/>
        <end position="1038"/>
    </location>
</feature>
<evidence type="ECO:0000256" key="8">
    <source>
        <dbReference type="SAM" id="MobiDB-lite"/>
    </source>
</evidence>
<dbReference type="PANTHER" id="PTHR18916">
    <property type="entry name" value="DYNACTIN 1-RELATED MICROTUBULE-BINDING"/>
    <property type="match status" value="1"/>
</dbReference>
<feature type="compositionally biased region" description="Low complexity" evidence="8">
    <location>
        <begin position="188"/>
        <end position="202"/>
    </location>
</feature>
<feature type="compositionally biased region" description="Polar residues" evidence="8">
    <location>
        <begin position="170"/>
        <end position="179"/>
    </location>
</feature>
<evidence type="ECO:0000313" key="11">
    <source>
        <dbReference type="Proteomes" id="UP000694388"/>
    </source>
</evidence>
<protein>
    <recommendedName>
        <fullName evidence="9">CAP-Gly domain-containing protein</fullName>
    </recommendedName>
</protein>